<gene>
    <name evidence="3" type="ORF">RM573_06170</name>
</gene>
<dbReference type="RefSeq" id="WP_311578790.1">
    <property type="nucleotide sequence ID" value="NZ_JAVRIF010000002.1"/>
</dbReference>
<dbReference type="InterPro" id="IPR036873">
    <property type="entry name" value="Rhodanese-like_dom_sf"/>
</dbReference>
<reference evidence="3 4" key="1">
    <citation type="submission" date="2023-09" db="EMBL/GenBank/DDBJ databases">
        <authorList>
            <person name="Rey-Velasco X."/>
        </authorList>
    </citation>
    <scope>NUCLEOTIDE SEQUENCE [LARGE SCALE GENOMIC DNA]</scope>
    <source>
        <strain evidence="3 4">W431</strain>
    </source>
</reference>
<name>A0ABU2ZZ30_9GAMM</name>
<dbReference type="Proteomes" id="UP001266357">
    <property type="component" value="Unassembled WGS sequence"/>
</dbReference>
<dbReference type="PANTHER" id="PTHR43031">
    <property type="entry name" value="FAD-DEPENDENT OXIDOREDUCTASE"/>
    <property type="match status" value="1"/>
</dbReference>
<keyword evidence="1" id="KW-0732">Signal</keyword>
<dbReference type="Gene3D" id="3.40.250.10">
    <property type="entry name" value="Rhodanese-like domain"/>
    <property type="match status" value="1"/>
</dbReference>
<comment type="caution">
    <text evidence="3">The sequence shown here is derived from an EMBL/GenBank/DDBJ whole genome shotgun (WGS) entry which is preliminary data.</text>
</comment>
<evidence type="ECO:0000313" key="3">
    <source>
        <dbReference type="EMBL" id="MDT0603175.1"/>
    </source>
</evidence>
<protein>
    <submittedName>
        <fullName evidence="3">Rhodanese-like domain-containing protein</fullName>
    </submittedName>
</protein>
<evidence type="ECO:0000259" key="2">
    <source>
        <dbReference type="PROSITE" id="PS50206"/>
    </source>
</evidence>
<dbReference type="InterPro" id="IPR001763">
    <property type="entry name" value="Rhodanese-like_dom"/>
</dbReference>
<dbReference type="PANTHER" id="PTHR43031:SF1">
    <property type="entry name" value="PYRIDINE NUCLEOTIDE-DISULPHIDE OXIDOREDUCTASE"/>
    <property type="match status" value="1"/>
</dbReference>
<evidence type="ECO:0000256" key="1">
    <source>
        <dbReference type="SAM" id="SignalP"/>
    </source>
</evidence>
<feature type="chain" id="PRO_5047375928" evidence="1">
    <location>
        <begin position="20"/>
        <end position="129"/>
    </location>
</feature>
<evidence type="ECO:0000313" key="4">
    <source>
        <dbReference type="Proteomes" id="UP001266357"/>
    </source>
</evidence>
<accession>A0ABU2ZZ30</accession>
<feature type="domain" description="Rhodanese" evidence="2">
    <location>
        <begin position="38"/>
        <end position="128"/>
    </location>
</feature>
<organism evidence="3 4">
    <name type="scientific">Thalassotalea castellviae</name>
    <dbReference type="NCBI Taxonomy" id="3075612"/>
    <lineage>
        <taxon>Bacteria</taxon>
        <taxon>Pseudomonadati</taxon>
        <taxon>Pseudomonadota</taxon>
        <taxon>Gammaproteobacteria</taxon>
        <taxon>Alteromonadales</taxon>
        <taxon>Colwelliaceae</taxon>
        <taxon>Thalassotalea</taxon>
    </lineage>
</organism>
<dbReference type="SMART" id="SM00450">
    <property type="entry name" value="RHOD"/>
    <property type="match status" value="1"/>
</dbReference>
<keyword evidence="4" id="KW-1185">Reference proteome</keyword>
<feature type="signal peptide" evidence="1">
    <location>
        <begin position="1"/>
        <end position="19"/>
    </location>
</feature>
<sequence length="129" mass="14412">MKLQLTFILLACFSLFSHANKISNISQQQLLSLQHAAKAPEFIVLDVRSKEEFNAGHIKGALNISHDSIEQHLDKLSGYQDKTVVVHCRSGRRAEIAEATLQANGFTQLKHLTGDYKAWESADLPLVKE</sequence>
<dbReference type="PROSITE" id="PS50206">
    <property type="entry name" value="RHODANESE_3"/>
    <property type="match status" value="1"/>
</dbReference>
<dbReference type="Pfam" id="PF00581">
    <property type="entry name" value="Rhodanese"/>
    <property type="match status" value="1"/>
</dbReference>
<dbReference type="EMBL" id="JAVRIF010000002">
    <property type="protein sequence ID" value="MDT0603175.1"/>
    <property type="molecule type" value="Genomic_DNA"/>
</dbReference>
<proteinExistence type="predicted"/>
<dbReference type="CDD" id="cd00158">
    <property type="entry name" value="RHOD"/>
    <property type="match status" value="1"/>
</dbReference>
<dbReference type="InterPro" id="IPR050229">
    <property type="entry name" value="GlpE_sulfurtransferase"/>
</dbReference>
<dbReference type="SUPFAM" id="SSF52821">
    <property type="entry name" value="Rhodanese/Cell cycle control phosphatase"/>
    <property type="match status" value="1"/>
</dbReference>